<dbReference type="AlphaFoldDB" id="A0A1J1HR04"/>
<dbReference type="EMBL" id="CVRI01000014">
    <property type="protein sequence ID" value="CRK89820.1"/>
    <property type="molecule type" value="Genomic_DNA"/>
</dbReference>
<protein>
    <submittedName>
        <fullName evidence="1">CLUMA_CG003542, isoform A</fullName>
    </submittedName>
</protein>
<gene>
    <name evidence="1" type="ORF">CLUMA_CG003542</name>
</gene>
<organism evidence="1 2">
    <name type="scientific">Clunio marinus</name>
    <dbReference type="NCBI Taxonomy" id="568069"/>
    <lineage>
        <taxon>Eukaryota</taxon>
        <taxon>Metazoa</taxon>
        <taxon>Ecdysozoa</taxon>
        <taxon>Arthropoda</taxon>
        <taxon>Hexapoda</taxon>
        <taxon>Insecta</taxon>
        <taxon>Pterygota</taxon>
        <taxon>Neoptera</taxon>
        <taxon>Endopterygota</taxon>
        <taxon>Diptera</taxon>
        <taxon>Nematocera</taxon>
        <taxon>Chironomoidea</taxon>
        <taxon>Chironomidae</taxon>
        <taxon>Clunio</taxon>
    </lineage>
</organism>
<reference evidence="1 2" key="1">
    <citation type="submission" date="2015-04" db="EMBL/GenBank/DDBJ databases">
        <authorList>
            <person name="Syromyatnikov M.Y."/>
            <person name="Popov V.N."/>
        </authorList>
    </citation>
    <scope>NUCLEOTIDE SEQUENCE [LARGE SCALE GENOMIC DNA]</scope>
</reference>
<accession>A0A1J1HR04</accession>
<sequence>MWKGNERNKILPHGLIFMSKMTKEKGKKLNKIKVVKRNMKKLGILDIVRVLRKEQQQYGFKTARKRMKICINARLMSTAALLHVPQRKKKKDLRSMKNAMCIKRKDEVNDLIRCNIKKHKFFMAMVASKIYSQQSLHHMMRRRRHVQVKTLTDEEYSMKNEF</sequence>
<evidence type="ECO:0000313" key="1">
    <source>
        <dbReference type="EMBL" id="CRK89820.1"/>
    </source>
</evidence>
<evidence type="ECO:0000313" key="2">
    <source>
        <dbReference type="Proteomes" id="UP000183832"/>
    </source>
</evidence>
<keyword evidence="2" id="KW-1185">Reference proteome</keyword>
<proteinExistence type="predicted"/>
<name>A0A1J1HR04_9DIPT</name>
<dbReference type="Proteomes" id="UP000183832">
    <property type="component" value="Unassembled WGS sequence"/>
</dbReference>